<dbReference type="NCBIfam" id="TIGR00912">
    <property type="entry name" value="2A0309"/>
    <property type="match status" value="1"/>
</dbReference>
<gene>
    <name evidence="9" type="ORF">QNH39_16865</name>
</gene>
<keyword evidence="3" id="KW-0813">Transport</keyword>
<evidence type="ECO:0000256" key="8">
    <source>
        <dbReference type="SAM" id="Phobius"/>
    </source>
</evidence>
<keyword evidence="6 8" id="KW-1133">Transmembrane helix</keyword>
<dbReference type="PANTHER" id="PTHR34975">
    <property type="entry name" value="SPORE GERMINATION PROTEIN A2"/>
    <property type="match status" value="1"/>
</dbReference>
<feature type="transmembrane region" description="Helical" evidence="8">
    <location>
        <begin position="12"/>
        <end position="34"/>
    </location>
</feature>
<dbReference type="Gene3D" id="1.20.1740.10">
    <property type="entry name" value="Amino acid/polyamine transporter I"/>
    <property type="match status" value="1"/>
</dbReference>
<sequence>MKVNLHPKESLLFNAFQLIFIIHSVQVGVGVVGLPKIVFLEAKHDAWIAVFFAGVLTSVILWFIIMMLRQYDSADLYGIHVDVFGKWLGNLLSFGYMIYLTACFFVIFMNYTEIVQVWIFPNLPTWQLAFILILLAVYAVHGGIRVIVGVSFLSVMGTLWIILVLFVPLRYADFTHIFPIMNVDIKHMLKGIQRTSLSIMGFELIMFVYPFVKEKHRTLLYVQIGNLFTTFTYTLVTFISIVFFAEDGLRKVIWPVISMLKIVRLPNLERFEFIAVSFWMLVILPNLCLYLWASSKGFSRIIKRTQKMGIWIIAIVAFGASFFIKARYQMNIVTDLIAKAGFYAAFCYPVVLSIIVYLKKWLLRRKKSHVKST</sequence>
<dbReference type="GO" id="GO:0009847">
    <property type="term" value="P:spore germination"/>
    <property type="evidence" value="ECO:0007669"/>
    <property type="project" value="InterPro"/>
</dbReference>
<feature type="transmembrane region" description="Helical" evidence="8">
    <location>
        <begin position="305"/>
        <end position="324"/>
    </location>
</feature>
<feature type="transmembrane region" description="Helical" evidence="8">
    <location>
        <begin position="46"/>
        <end position="68"/>
    </location>
</feature>
<feature type="transmembrane region" description="Helical" evidence="8">
    <location>
        <begin position="123"/>
        <end position="140"/>
    </location>
</feature>
<dbReference type="GO" id="GO:0016020">
    <property type="term" value="C:membrane"/>
    <property type="evidence" value="ECO:0007669"/>
    <property type="project" value="UniProtKB-SubCell"/>
</dbReference>
<keyword evidence="7 8" id="KW-0472">Membrane</keyword>
<feature type="transmembrane region" description="Helical" evidence="8">
    <location>
        <begin position="88"/>
        <end position="111"/>
    </location>
</feature>
<evidence type="ECO:0000313" key="9">
    <source>
        <dbReference type="EMBL" id="WHY84325.1"/>
    </source>
</evidence>
<reference evidence="9" key="1">
    <citation type="submission" date="2023-05" db="EMBL/GenBank/DDBJ databases">
        <title>Comparative genomics of Bacillaceae isolates and their secondary metabolite potential.</title>
        <authorList>
            <person name="Song L."/>
            <person name="Nielsen L.J."/>
            <person name="Mohite O."/>
            <person name="Xu X."/>
            <person name="Weber T."/>
            <person name="Kovacs A.T."/>
        </authorList>
    </citation>
    <scope>NUCLEOTIDE SEQUENCE</scope>
    <source>
        <strain evidence="9">XLM17</strain>
    </source>
</reference>
<keyword evidence="5 8" id="KW-0812">Transmembrane</keyword>
<accession>A0AA95MLZ4</accession>
<dbReference type="AlphaFoldDB" id="A0AA95MLZ4"/>
<organism evidence="9 10">
    <name type="scientific">Neobacillus novalis</name>
    <dbReference type="NCBI Taxonomy" id="220687"/>
    <lineage>
        <taxon>Bacteria</taxon>
        <taxon>Bacillati</taxon>
        <taxon>Bacillota</taxon>
        <taxon>Bacilli</taxon>
        <taxon>Bacillales</taxon>
        <taxon>Bacillaceae</taxon>
        <taxon>Neobacillus</taxon>
    </lineage>
</organism>
<comment type="subcellular location">
    <subcellularLocation>
        <location evidence="1">Membrane</location>
        <topology evidence="1">Multi-pass membrane protein</topology>
    </subcellularLocation>
</comment>
<dbReference type="InterPro" id="IPR004761">
    <property type="entry name" value="Spore_GerAB"/>
</dbReference>
<dbReference type="Proteomes" id="UP001178288">
    <property type="component" value="Chromosome"/>
</dbReference>
<feature type="transmembrane region" description="Helical" evidence="8">
    <location>
        <begin position="191"/>
        <end position="212"/>
    </location>
</feature>
<evidence type="ECO:0000256" key="4">
    <source>
        <dbReference type="ARBA" id="ARBA00022544"/>
    </source>
</evidence>
<protein>
    <submittedName>
        <fullName evidence="9">GerAB/ArcD/ProY family transporter</fullName>
    </submittedName>
</protein>
<feature type="transmembrane region" description="Helical" evidence="8">
    <location>
        <begin position="224"/>
        <end position="245"/>
    </location>
</feature>
<evidence type="ECO:0000256" key="5">
    <source>
        <dbReference type="ARBA" id="ARBA00022692"/>
    </source>
</evidence>
<evidence type="ECO:0000256" key="6">
    <source>
        <dbReference type="ARBA" id="ARBA00022989"/>
    </source>
</evidence>
<feature type="transmembrane region" description="Helical" evidence="8">
    <location>
        <begin position="147"/>
        <end position="171"/>
    </location>
</feature>
<evidence type="ECO:0000256" key="3">
    <source>
        <dbReference type="ARBA" id="ARBA00022448"/>
    </source>
</evidence>
<dbReference type="RefSeq" id="WP_066088956.1">
    <property type="nucleotide sequence ID" value="NZ_CP126114.1"/>
</dbReference>
<evidence type="ECO:0000256" key="7">
    <source>
        <dbReference type="ARBA" id="ARBA00023136"/>
    </source>
</evidence>
<keyword evidence="4" id="KW-0309">Germination</keyword>
<dbReference type="KEGG" id="nnv:QNH39_16865"/>
<dbReference type="Pfam" id="PF03845">
    <property type="entry name" value="Spore_permease"/>
    <property type="match status" value="1"/>
</dbReference>
<dbReference type="EMBL" id="CP126114">
    <property type="protein sequence ID" value="WHY84325.1"/>
    <property type="molecule type" value="Genomic_DNA"/>
</dbReference>
<proteinExistence type="inferred from homology"/>
<name>A0AA95MLZ4_9BACI</name>
<keyword evidence="10" id="KW-1185">Reference proteome</keyword>
<comment type="similarity">
    <text evidence="2">Belongs to the amino acid-polyamine-organocation (APC) superfamily. Spore germination protein (SGP) (TC 2.A.3.9) family.</text>
</comment>
<feature type="transmembrane region" description="Helical" evidence="8">
    <location>
        <begin position="273"/>
        <end position="293"/>
    </location>
</feature>
<evidence type="ECO:0000256" key="2">
    <source>
        <dbReference type="ARBA" id="ARBA00007998"/>
    </source>
</evidence>
<evidence type="ECO:0000313" key="10">
    <source>
        <dbReference type="Proteomes" id="UP001178288"/>
    </source>
</evidence>
<feature type="transmembrane region" description="Helical" evidence="8">
    <location>
        <begin position="336"/>
        <end position="358"/>
    </location>
</feature>
<dbReference type="PANTHER" id="PTHR34975:SF2">
    <property type="entry name" value="SPORE GERMINATION PROTEIN A2"/>
    <property type="match status" value="1"/>
</dbReference>
<evidence type="ECO:0000256" key="1">
    <source>
        <dbReference type="ARBA" id="ARBA00004141"/>
    </source>
</evidence>